<dbReference type="InterPro" id="IPR036380">
    <property type="entry name" value="Isochorismatase-like_sf"/>
</dbReference>
<gene>
    <name evidence="3" type="ordered locus">Mhun_1549</name>
</gene>
<dbReference type="KEGG" id="mhu:Mhun_1549"/>
<protein>
    <submittedName>
        <fullName evidence="3">Isochorismatase hydrolase</fullName>
    </submittedName>
</protein>
<dbReference type="GO" id="GO:0016787">
    <property type="term" value="F:hydrolase activity"/>
    <property type="evidence" value="ECO:0007669"/>
    <property type="project" value="UniProtKB-KW"/>
</dbReference>
<keyword evidence="4" id="KW-1185">Reference proteome</keyword>
<evidence type="ECO:0000313" key="4">
    <source>
        <dbReference type="Proteomes" id="UP000001941"/>
    </source>
</evidence>
<organism evidence="3 4">
    <name type="scientific">Methanospirillum hungatei JF-1 (strain ATCC 27890 / DSM 864 / NBRC 100397 / JF-1)</name>
    <dbReference type="NCBI Taxonomy" id="323259"/>
    <lineage>
        <taxon>Archaea</taxon>
        <taxon>Methanobacteriati</taxon>
        <taxon>Methanobacteriota</taxon>
        <taxon>Stenosarchaea group</taxon>
        <taxon>Methanomicrobia</taxon>
        <taxon>Methanomicrobiales</taxon>
        <taxon>Methanospirillaceae</taxon>
        <taxon>Methanospirillum</taxon>
    </lineage>
</organism>
<dbReference type="PANTHER" id="PTHR43540:SF1">
    <property type="entry name" value="ISOCHORISMATASE HYDROLASE"/>
    <property type="match status" value="1"/>
</dbReference>
<dbReference type="InParanoid" id="Q2FNT4"/>
<dbReference type="AlphaFoldDB" id="Q2FNT4"/>
<proteinExistence type="predicted"/>
<dbReference type="OrthoDB" id="9194at2157"/>
<dbReference type="HOGENOM" id="CLU_068979_5_1_2"/>
<dbReference type="Gene3D" id="3.40.50.850">
    <property type="entry name" value="Isochorismatase-like"/>
    <property type="match status" value="1"/>
</dbReference>
<dbReference type="PANTHER" id="PTHR43540">
    <property type="entry name" value="PEROXYUREIDOACRYLATE/UREIDOACRYLATE AMIDOHYDROLASE-RELATED"/>
    <property type="match status" value="1"/>
</dbReference>
<name>Q2FNT4_METHJ</name>
<keyword evidence="1 3" id="KW-0378">Hydrolase</keyword>
<dbReference type="eggNOG" id="arCOG01943">
    <property type="taxonomic scope" value="Archaea"/>
</dbReference>
<evidence type="ECO:0000259" key="2">
    <source>
        <dbReference type="Pfam" id="PF00857"/>
    </source>
</evidence>
<dbReference type="Pfam" id="PF00857">
    <property type="entry name" value="Isochorismatase"/>
    <property type="match status" value="1"/>
</dbReference>
<feature type="domain" description="Isochorismatase-like" evidence="2">
    <location>
        <begin position="4"/>
        <end position="150"/>
    </location>
</feature>
<accession>Q2FNT4</accession>
<dbReference type="STRING" id="323259.Mhun_1549"/>
<reference evidence="4" key="1">
    <citation type="journal article" date="2016" name="Stand. Genomic Sci.">
        <title>Complete genome sequence of Methanospirillum hungatei type strain JF1.</title>
        <authorList>
            <person name="Gunsalus R.P."/>
            <person name="Cook L.E."/>
            <person name="Crable B."/>
            <person name="Rohlin L."/>
            <person name="McDonald E."/>
            <person name="Mouttaki H."/>
            <person name="Sieber J.R."/>
            <person name="Poweleit N."/>
            <person name="Zhou H."/>
            <person name="Lapidus A.L."/>
            <person name="Daligault H.E."/>
            <person name="Land M."/>
            <person name="Gilna P."/>
            <person name="Ivanova N."/>
            <person name="Kyrpides N."/>
            <person name="Culley D.E."/>
            <person name="McInerney M.J."/>
        </authorList>
    </citation>
    <scope>NUCLEOTIDE SEQUENCE [LARGE SCALE GENOMIC DNA]</scope>
    <source>
        <strain evidence="4">ATCC 27890 / DSM 864 / NBRC 100397 / JF-1</strain>
    </source>
</reference>
<sequence length="185" mass="20118">MTNTALILIDIQNDYFPGGAMECHQSLDAGKKASLLLDFARTRGIEPIYIRHISTRPNATFFLPGTKGAEISDLVSPKAGEKIIEKQYPNSFRQTEFGSYLQKRGVHNLIIAGMMSHMCIDATTRAAADLGFACILAHDACTTRDLTFQEVTVPAPLVHAAYMGALSGLYARVLSTDEIIKGGIL</sequence>
<dbReference type="EMBL" id="CP000254">
    <property type="protein sequence ID" value="ABD41280.1"/>
    <property type="molecule type" value="Genomic_DNA"/>
</dbReference>
<dbReference type="RefSeq" id="WP_011448545.1">
    <property type="nucleotide sequence ID" value="NC_007796.1"/>
</dbReference>
<dbReference type="SUPFAM" id="SSF52499">
    <property type="entry name" value="Isochorismatase-like hydrolases"/>
    <property type="match status" value="1"/>
</dbReference>
<dbReference type="EnsemblBacteria" id="ABD41280">
    <property type="protein sequence ID" value="ABD41280"/>
    <property type="gene ID" value="Mhun_1549"/>
</dbReference>
<dbReference type="Proteomes" id="UP000001941">
    <property type="component" value="Chromosome"/>
</dbReference>
<dbReference type="InterPro" id="IPR000868">
    <property type="entry name" value="Isochorismatase-like_dom"/>
</dbReference>
<evidence type="ECO:0000313" key="3">
    <source>
        <dbReference type="EMBL" id="ABD41280.1"/>
    </source>
</evidence>
<dbReference type="GeneID" id="3923226"/>
<evidence type="ECO:0000256" key="1">
    <source>
        <dbReference type="ARBA" id="ARBA00022801"/>
    </source>
</evidence>
<dbReference type="CDD" id="cd01014">
    <property type="entry name" value="nicotinamidase_related"/>
    <property type="match status" value="1"/>
</dbReference>
<dbReference type="InterPro" id="IPR050272">
    <property type="entry name" value="Isochorismatase-like_hydrls"/>
</dbReference>